<keyword evidence="2" id="KW-1185">Reference proteome</keyword>
<dbReference type="AlphaFoldDB" id="A0A4R0R9M2"/>
<reference evidence="1 2" key="1">
    <citation type="submission" date="2018-11" db="EMBL/GenBank/DDBJ databases">
        <title>Genome assembly of Steccherinum ochraceum LE-BIN_3174, the white-rot fungus of the Steccherinaceae family (The Residual Polyporoid clade, Polyporales, Basidiomycota).</title>
        <authorList>
            <person name="Fedorova T.V."/>
            <person name="Glazunova O.A."/>
            <person name="Landesman E.O."/>
            <person name="Moiseenko K.V."/>
            <person name="Psurtseva N.V."/>
            <person name="Savinova O.S."/>
            <person name="Shakhova N.V."/>
            <person name="Tyazhelova T.V."/>
            <person name="Vasina D.V."/>
        </authorList>
    </citation>
    <scope>NUCLEOTIDE SEQUENCE [LARGE SCALE GENOMIC DNA]</scope>
    <source>
        <strain evidence="1 2">LE-BIN_3174</strain>
    </source>
</reference>
<evidence type="ECO:0000313" key="2">
    <source>
        <dbReference type="Proteomes" id="UP000292702"/>
    </source>
</evidence>
<organism evidence="1 2">
    <name type="scientific">Steccherinum ochraceum</name>
    <dbReference type="NCBI Taxonomy" id="92696"/>
    <lineage>
        <taxon>Eukaryota</taxon>
        <taxon>Fungi</taxon>
        <taxon>Dikarya</taxon>
        <taxon>Basidiomycota</taxon>
        <taxon>Agaricomycotina</taxon>
        <taxon>Agaricomycetes</taxon>
        <taxon>Polyporales</taxon>
        <taxon>Steccherinaceae</taxon>
        <taxon>Steccherinum</taxon>
    </lineage>
</organism>
<comment type="caution">
    <text evidence="1">The sequence shown here is derived from an EMBL/GenBank/DDBJ whole genome shotgun (WGS) entry which is preliminary data.</text>
</comment>
<evidence type="ECO:0000313" key="1">
    <source>
        <dbReference type="EMBL" id="TCD60248.1"/>
    </source>
</evidence>
<dbReference type="InterPro" id="IPR036047">
    <property type="entry name" value="F-box-like_dom_sf"/>
</dbReference>
<sequence length="161" mass="18157">MAVFLPLELRLIIVRHLSRRRLRALCLVSRDWLNTAQIVLLQDIRLNLCDLCVTREQKIVDRMIKLGLKLDTSISLLRVSISTVSFVSIADVLLFVAGYGGSRDVVLRNAVMGRTLPVQGPNDEGDTTWQEFGAEGLWRMVVAKSKFFRTVGLRPYLATLS</sequence>
<accession>A0A4R0R9M2</accession>
<dbReference type="EMBL" id="RWJN01000631">
    <property type="protein sequence ID" value="TCD60248.1"/>
    <property type="molecule type" value="Genomic_DNA"/>
</dbReference>
<dbReference type="Proteomes" id="UP000292702">
    <property type="component" value="Unassembled WGS sequence"/>
</dbReference>
<proteinExistence type="predicted"/>
<protein>
    <recommendedName>
        <fullName evidence="3">F-box domain-containing protein</fullName>
    </recommendedName>
</protein>
<dbReference type="SUPFAM" id="SSF81383">
    <property type="entry name" value="F-box domain"/>
    <property type="match status" value="1"/>
</dbReference>
<gene>
    <name evidence="1" type="ORF">EIP91_010512</name>
</gene>
<name>A0A4R0R9M2_9APHY</name>
<evidence type="ECO:0008006" key="3">
    <source>
        <dbReference type="Google" id="ProtNLM"/>
    </source>
</evidence>